<keyword evidence="3" id="KW-1185">Reference proteome</keyword>
<evidence type="ECO:0000256" key="1">
    <source>
        <dbReference type="SAM" id="MobiDB-lite"/>
    </source>
</evidence>
<feature type="compositionally biased region" description="Polar residues" evidence="1">
    <location>
        <begin position="1"/>
        <end position="14"/>
    </location>
</feature>
<feature type="compositionally biased region" description="Low complexity" evidence="1">
    <location>
        <begin position="433"/>
        <end position="456"/>
    </location>
</feature>
<evidence type="ECO:0000313" key="3">
    <source>
        <dbReference type="Proteomes" id="UP001303889"/>
    </source>
</evidence>
<organism evidence="2 3">
    <name type="scientific">Staphylotrichum tortipilum</name>
    <dbReference type="NCBI Taxonomy" id="2831512"/>
    <lineage>
        <taxon>Eukaryota</taxon>
        <taxon>Fungi</taxon>
        <taxon>Dikarya</taxon>
        <taxon>Ascomycota</taxon>
        <taxon>Pezizomycotina</taxon>
        <taxon>Sordariomycetes</taxon>
        <taxon>Sordariomycetidae</taxon>
        <taxon>Sordariales</taxon>
        <taxon>Chaetomiaceae</taxon>
        <taxon>Staphylotrichum</taxon>
    </lineage>
</organism>
<feature type="compositionally biased region" description="Low complexity" evidence="1">
    <location>
        <begin position="317"/>
        <end position="357"/>
    </location>
</feature>
<sequence>MDKIQSSSSSQPREQGQHAEDPSPVAARRPSTLGRLAQNAETFGLNRGHHVRLTDPDDASVPPAEHLDRPEDGVGIDSSQQQEGQEQENEPCRPQWKPSIVLGTCLWIEGEDLNAIQIADRKVIQTRFWADHYKGVPEFVRMHQAALGERDQLDETAEVNTKPRSATVHIGAIQKRLAHLRVILQDSEFPPERANIEAAITGYKTGAITYSDSYTIIWAGRVVDSCPDFASFTTDRAARLDRYAAEYGPGWMWYEPPLSSGDTIRGGTTILAKKGICLENERRWRQGTENMGHYRIKMGFRRRKAIVARGKKASHARSSSPRSSTTPTTPTTPVARTMPQPTTSKPGTTGPDPDGPSVFWDMLLDTGATLPCLFDGDLSKLGISRHRYAAQSSRTVLTADSVLETRVYELDVCVQGAPGGDGGHGLSSPAAGPHDPLSSPTDPLSPLSPSSSKDNPASPAQSPRPTCTIPVVVFPGHSEDAVEASNNVPNRLSGIIPLHLCYSSSAPGAFRLWLGEDRRDVLGAGRLPANMGYGGSTAGTALSAKRVAPPAPGQRQEEGQESDHPDVSTTTPDRVIFEHEFRDGSGRVLRDEDGSEGRRVTVSRRRQSTAEAPCGLNAAAVTESPESVNLLRIGRKRRGSEMAIPTKKIKVEGSQYRRKTADQL</sequence>
<accession>A0AAN6MTY5</accession>
<dbReference type="EMBL" id="MU855315">
    <property type="protein sequence ID" value="KAK3907042.1"/>
    <property type="molecule type" value="Genomic_DNA"/>
</dbReference>
<dbReference type="AlphaFoldDB" id="A0AAN6MTY5"/>
<proteinExistence type="predicted"/>
<feature type="compositionally biased region" description="Basic and acidic residues" evidence="1">
    <location>
        <begin position="575"/>
        <end position="599"/>
    </location>
</feature>
<feature type="region of interest" description="Disordered" evidence="1">
    <location>
        <begin position="1"/>
        <end position="95"/>
    </location>
</feature>
<feature type="region of interest" description="Disordered" evidence="1">
    <location>
        <begin position="545"/>
        <end position="611"/>
    </location>
</feature>
<protein>
    <submittedName>
        <fullName evidence="2">Uncharacterized protein</fullName>
    </submittedName>
</protein>
<gene>
    <name evidence="2" type="ORF">C8A05DRAFT_29077</name>
</gene>
<name>A0AAN6MTY5_9PEZI</name>
<feature type="region of interest" description="Disordered" evidence="1">
    <location>
        <begin position="419"/>
        <end position="471"/>
    </location>
</feature>
<dbReference type="Proteomes" id="UP001303889">
    <property type="component" value="Unassembled WGS sequence"/>
</dbReference>
<reference evidence="2" key="2">
    <citation type="submission" date="2023-05" db="EMBL/GenBank/DDBJ databases">
        <authorList>
            <consortium name="Lawrence Berkeley National Laboratory"/>
            <person name="Steindorff A."/>
            <person name="Hensen N."/>
            <person name="Bonometti L."/>
            <person name="Westerberg I."/>
            <person name="Brannstrom I.O."/>
            <person name="Guillou S."/>
            <person name="Cros-Aarteil S."/>
            <person name="Calhoun S."/>
            <person name="Haridas S."/>
            <person name="Kuo A."/>
            <person name="Mondo S."/>
            <person name="Pangilinan J."/>
            <person name="Riley R."/>
            <person name="Labutti K."/>
            <person name="Andreopoulos B."/>
            <person name="Lipzen A."/>
            <person name="Chen C."/>
            <person name="Yanf M."/>
            <person name="Daum C."/>
            <person name="Ng V."/>
            <person name="Clum A."/>
            <person name="Ohm R."/>
            <person name="Martin F."/>
            <person name="Silar P."/>
            <person name="Natvig D."/>
            <person name="Lalanne C."/>
            <person name="Gautier V."/>
            <person name="Ament-Velasquez S.L."/>
            <person name="Kruys A."/>
            <person name="Hutchinson M.I."/>
            <person name="Powell A.J."/>
            <person name="Barry K."/>
            <person name="Miller A.N."/>
            <person name="Grigoriev I.V."/>
            <person name="Debuchy R."/>
            <person name="Gladieux P."/>
            <person name="Thoren M.H."/>
            <person name="Johannesson H."/>
        </authorList>
    </citation>
    <scope>NUCLEOTIDE SEQUENCE</scope>
    <source>
        <strain evidence="2">CBS 103.79</strain>
    </source>
</reference>
<evidence type="ECO:0000313" key="2">
    <source>
        <dbReference type="EMBL" id="KAK3907042.1"/>
    </source>
</evidence>
<feature type="region of interest" description="Disordered" evidence="1">
    <location>
        <begin position="309"/>
        <end position="360"/>
    </location>
</feature>
<feature type="compositionally biased region" description="Basic and acidic residues" evidence="1">
    <location>
        <begin position="555"/>
        <end position="566"/>
    </location>
</feature>
<comment type="caution">
    <text evidence="2">The sequence shown here is derived from an EMBL/GenBank/DDBJ whole genome shotgun (WGS) entry which is preliminary data.</text>
</comment>
<reference evidence="2" key="1">
    <citation type="journal article" date="2023" name="Mol. Phylogenet. Evol.">
        <title>Genome-scale phylogeny and comparative genomics of the fungal order Sordariales.</title>
        <authorList>
            <person name="Hensen N."/>
            <person name="Bonometti L."/>
            <person name="Westerberg I."/>
            <person name="Brannstrom I.O."/>
            <person name="Guillou S."/>
            <person name="Cros-Aarteil S."/>
            <person name="Calhoun S."/>
            <person name="Haridas S."/>
            <person name="Kuo A."/>
            <person name="Mondo S."/>
            <person name="Pangilinan J."/>
            <person name="Riley R."/>
            <person name="LaButti K."/>
            <person name="Andreopoulos B."/>
            <person name="Lipzen A."/>
            <person name="Chen C."/>
            <person name="Yan M."/>
            <person name="Daum C."/>
            <person name="Ng V."/>
            <person name="Clum A."/>
            <person name="Steindorff A."/>
            <person name="Ohm R.A."/>
            <person name="Martin F."/>
            <person name="Silar P."/>
            <person name="Natvig D.O."/>
            <person name="Lalanne C."/>
            <person name="Gautier V."/>
            <person name="Ament-Velasquez S.L."/>
            <person name="Kruys A."/>
            <person name="Hutchinson M.I."/>
            <person name="Powell A.J."/>
            <person name="Barry K."/>
            <person name="Miller A.N."/>
            <person name="Grigoriev I.V."/>
            <person name="Debuchy R."/>
            <person name="Gladieux P."/>
            <person name="Hiltunen Thoren M."/>
            <person name="Johannesson H."/>
        </authorList>
    </citation>
    <scope>NUCLEOTIDE SEQUENCE</scope>
    <source>
        <strain evidence="2">CBS 103.79</strain>
    </source>
</reference>